<evidence type="ECO:0000256" key="10">
    <source>
        <dbReference type="ARBA" id="ARBA00023004"/>
    </source>
</evidence>
<dbReference type="InterPro" id="IPR011604">
    <property type="entry name" value="PDDEXK-like_dom_sf"/>
</dbReference>
<keyword evidence="6 14" id="KW-0378">Hydrolase</keyword>
<comment type="function">
    <text evidence="14">The heterodimer acts as both an ATP-dependent DNA helicase and an ATP-dependent, dual-direction single-stranded exonuclease. Recognizes the chi site generating a DNA molecule suitable for the initiation of homologous recombination. The AddB subunit has 5' -&gt; 3' nuclease activity but not helicase activity.</text>
</comment>
<sequence length="1166" mass="132368">MTLRFITGRSGTGKTYTIEQEIVQALQADPLGAPIVLIVPDQMSYSLEHSLAAQFGLNGMVRAQVLTFKRLAWRVLQETGGITRREVDGFGYRMLIRSVLEENREDFKLFRQAADKRGFTEQVEGVLKEFSRYCLDHTTLAQLHTQLAAASAPRSLVDKAGDLSLLLEKVEERLGSAYVDSEGHLAMLAGQVQFSSYIQEADIYIDGFELLTNREHEIIRELLKYAKRVTVALPTDEQGEATEDHELFFSPMRTKQIITELAREESVEIEAEMKLTTARRFRNPDVLHLEAQFDKYPAAQQVSSGDVRVIEATDRRAEMHAVARSIRKLAMSGKRYNDMAILYRQPEVYDELIETIFPQYDIPVFISQKKPMLHHPLIEFTRSVLEAVTGNWSYEAIFRAVKTDLFFPHGEDRQIWRERADRLENYVLAHGIHGHRWFDDVRWRVKKYRGLELHTEVQTDEELAMQAELHSVRDLIRGPLEGLGKKLKAAQDGRQAAEALFAFMEELHVYDKIIDLRAEEERAGRLLGASEHEQAWTGWINILDQFVLMFGDVKMSPKDAVRVLDEGFDTLEFARIPPSLDQVTVMTIDLATFLSIDEVFVIGTNDGVLPQRIDNEGLISDTDRQWFERVGFELAPSAKSRLMDESYKAYRAFTAASEGLTVSYPIADEAGKALISSLYIPRLGQVFEGLQTEIAVTDPLDLLEDADELPYISHPRSALPYAFAQLRHAETEGGVSPIWQAVIAYYEDDPLWSSILSGIQGKRKHGTDTERLTPDLTHGLYGETMSSSVSRVESYYSCPFQHFATYGLGLRERSEFTLEAPAIGDLFHAALKWVSDEIMRTGATWAGLTKEDCFRLAREAVDGIAPYFFHRILLSTSRHVYIKRKLTRIIQRTLFALRSQATASSFEPIAVEVGFGPGEQMPPLSIPLKRGGQMNLRGRIDRVDASNVKDKTYIRIVDYKSSSKALDLTEVYYGLSLQMLTYLDVALEHADEWLHVHADPAGMLYVHVHNPMVRSVQELAEEAIEEEMLKSFSMKGYVLEDLSVVKEMDSDIERSSKIIPARVKKDGSFYATSKVLAPDDMQLLRGAVRSRHRQAGDAMLAGDARVYPYRLKERMPCNYCPYQGVCQFDTTDPDAKYRNYAELSAKESLEKMRKEVEGDAHTTETE</sequence>
<keyword evidence="9 14" id="KW-0067">ATP-binding</keyword>
<evidence type="ECO:0000256" key="8">
    <source>
        <dbReference type="ARBA" id="ARBA00022839"/>
    </source>
</evidence>
<dbReference type="InterPro" id="IPR014017">
    <property type="entry name" value="DNA_helicase_UvrD-like_C"/>
</dbReference>
<proteinExistence type="inferred from homology"/>
<keyword evidence="7 14" id="KW-0347">Helicase</keyword>
<feature type="binding site" evidence="14">
    <location>
        <position position="1117"/>
    </location>
    <ligand>
        <name>[4Fe-4S] cluster</name>
        <dbReference type="ChEBI" id="CHEBI:49883"/>
    </ligand>
</feature>
<keyword evidence="8 14" id="KW-0269">Exonuclease</keyword>
<dbReference type="InterPro" id="IPR049035">
    <property type="entry name" value="ADDB_N"/>
</dbReference>
<evidence type="ECO:0000256" key="2">
    <source>
        <dbReference type="ARBA" id="ARBA00022722"/>
    </source>
</evidence>
<dbReference type="GO" id="GO:0004386">
    <property type="term" value="F:helicase activity"/>
    <property type="evidence" value="ECO:0007669"/>
    <property type="project" value="UniProtKB-KW"/>
</dbReference>
<dbReference type="Pfam" id="PF12705">
    <property type="entry name" value="PDDEXK_1"/>
    <property type="match status" value="1"/>
</dbReference>
<feature type="domain" description="UvrD-like helicase C-terminal" evidence="15">
    <location>
        <begin position="276"/>
        <end position="593"/>
    </location>
</feature>
<evidence type="ECO:0000313" key="17">
    <source>
        <dbReference type="Proteomes" id="UP001303532"/>
    </source>
</evidence>
<keyword evidence="1 14" id="KW-0004">4Fe-4S</keyword>
<dbReference type="Gene3D" id="3.90.320.10">
    <property type="match status" value="1"/>
</dbReference>
<evidence type="ECO:0000259" key="15">
    <source>
        <dbReference type="PROSITE" id="PS51217"/>
    </source>
</evidence>
<dbReference type="RefSeq" id="WP_323692690.1">
    <property type="nucleotide sequence ID" value="NZ_CP116341.1"/>
</dbReference>
<keyword evidence="3 14" id="KW-0479">Metal-binding</keyword>
<gene>
    <name evidence="14 16" type="primary">addB</name>
    <name evidence="16" type="ORF">PGH26_03760</name>
</gene>
<keyword evidence="5 14" id="KW-0227">DNA damage</keyword>
<feature type="binding site" evidence="14">
    <location>
        <position position="1120"/>
    </location>
    <ligand>
        <name>[4Fe-4S] cluster</name>
        <dbReference type="ChEBI" id="CHEBI:49883"/>
    </ligand>
</feature>
<dbReference type="HAMAP" id="MF_01452">
    <property type="entry name" value="AddB_type1"/>
    <property type="match status" value="1"/>
</dbReference>
<evidence type="ECO:0000256" key="3">
    <source>
        <dbReference type="ARBA" id="ARBA00022723"/>
    </source>
</evidence>
<comment type="cofactor">
    <cofactor evidence="14">
        <name>Mg(2+)</name>
        <dbReference type="ChEBI" id="CHEBI:18420"/>
    </cofactor>
</comment>
<evidence type="ECO:0000256" key="13">
    <source>
        <dbReference type="ARBA" id="ARBA00023204"/>
    </source>
</evidence>
<dbReference type="PANTHER" id="PTHR30591">
    <property type="entry name" value="RECBCD ENZYME SUBUNIT RECC"/>
    <property type="match status" value="1"/>
</dbReference>
<keyword evidence="2 14" id="KW-0540">Nuclease</keyword>
<organism evidence="16 17">
    <name type="scientific">Sporosarcina jeotgali</name>
    <dbReference type="NCBI Taxonomy" id="3020056"/>
    <lineage>
        <taxon>Bacteria</taxon>
        <taxon>Bacillati</taxon>
        <taxon>Bacillota</taxon>
        <taxon>Bacilli</taxon>
        <taxon>Bacillales</taxon>
        <taxon>Caryophanaceae</taxon>
        <taxon>Sporosarcina</taxon>
    </lineage>
</organism>
<evidence type="ECO:0000256" key="14">
    <source>
        <dbReference type="HAMAP-Rule" id="MF_01452"/>
    </source>
</evidence>
<comment type="miscellaneous">
    <text evidence="14">Despite having conserved helicase domains, this subunit does not have helicase activity.</text>
</comment>
<keyword evidence="17" id="KW-1185">Reference proteome</keyword>
<keyword evidence="4 14" id="KW-0547">Nucleotide-binding</keyword>
<dbReference type="EMBL" id="CP116341">
    <property type="protein sequence ID" value="WOV85054.1"/>
    <property type="molecule type" value="Genomic_DNA"/>
</dbReference>
<evidence type="ECO:0000256" key="4">
    <source>
        <dbReference type="ARBA" id="ARBA00022741"/>
    </source>
</evidence>
<dbReference type="InterPro" id="IPR014140">
    <property type="entry name" value="DNA_helicase_suAddB"/>
</dbReference>
<evidence type="ECO:0000256" key="7">
    <source>
        <dbReference type="ARBA" id="ARBA00022806"/>
    </source>
</evidence>
<dbReference type="Pfam" id="PF21445">
    <property type="entry name" value="ADDB_N"/>
    <property type="match status" value="1"/>
</dbReference>
<evidence type="ECO:0000256" key="11">
    <source>
        <dbReference type="ARBA" id="ARBA00023014"/>
    </source>
</evidence>
<dbReference type="EC" id="3.1.-.-" evidence="14"/>
<evidence type="ECO:0000313" key="16">
    <source>
        <dbReference type="EMBL" id="WOV85054.1"/>
    </source>
</evidence>
<dbReference type="PANTHER" id="PTHR30591:SF1">
    <property type="entry name" value="RECBCD ENZYME SUBUNIT RECC"/>
    <property type="match status" value="1"/>
</dbReference>
<keyword evidence="10 14" id="KW-0408">Iron</keyword>
<keyword evidence="11 14" id="KW-0411">Iron-sulfur</keyword>
<evidence type="ECO:0000256" key="12">
    <source>
        <dbReference type="ARBA" id="ARBA00023125"/>
    </source>
</evidence>
<feature type="binding site" evidence="14">
    <location>
        <position position="798"/>
    </location>
    <ligand>
        <name>[4Fe-4S] cluster</name>
        <dbReference type="ChEBI" id="CHEBI:49883"/>
    </ligand>
</feature>
<dbReference type="Proteomes" id="UP001303532">
    <property type="component" value="Chromosome"/>
</dbReference>
<evidence type="ECO:0000256" key="1">
    <source>
        <dbReference type="ARBA" id="ARBA00022485"/>
    </source>
</evidence>
<feature type="binding site" evidence="14">
    <location>
        <position position="1126"/>
    </location>
    <ligand>
        <name>[4Fe-4S] cluster</name>
        <dbReference type="ChEBI" id="CHEBI:49883"/>
    </ligand>
</feature>
<dbReference type="Gene3D" id="6.10.140.1030">
    <property type="match status" value="1"/>
</dbReference>
<reference evidence="16 17" key="1">
    <citation type="submission" date="2023-01" db="EMBL/GenBank/DDBJ databases">
        <title>Sporosarcina sp. nov., isolated from Korean tranditional fermented seafood 'Jeotgal'.</title>
        <authorList>
            <person name="Yang A.-I."/>
        </authorList>
    </citation>
    <scope>NUCLEOTIDE SEQUENCE [LARGE SCALE GENOMIC DNA]</scope>
    <source>
        <strain evidence="16 17">B2O-1</strain>
    </source>
</reference>
<comment type="cofactor">
    <cofactor evidence="14">
        <name>[4Fe-4S] cluster</name>
        <dbReference type="ChEBI" id="CHEBI:49883"/>
    </cofactor>
    <text evidence="14">Binds 1 [4Fe-4S] cluster.</text>
</comment>
<protein>
    <recommendedName>
        <fullName evidence="14">ATP-dependent helicase/deoxyribonuclease subunit B</fullName>
        <ecNumber evidence="14">3.1.-.-</ecNumber>
    </recommendedName>
    <alternativeName>
        <fullName evidence="14">ATP-dependent helicase/nuclease subunit AddB</fullName>
    </alternativeName>
</protein>
<dbReference type="SUPFAM" id="SSF52540">
    <property type="entry name" value="P-loop containing nucleoside triphosphate hydrolases"/>
    <property type="match status" value="2"/>
</dbReference>
<dbReference type="Gene3D" id="3.40.50.300">
    <property type="entry name" value="P-loop containing nucleotide triphosphate hydrolases"/>
    <property type="match status" value="4"/>
</dbReference>
<dbReference type="InterPro" id="IPR027417">
    <property type="entry name" value="P-loop_NTPase"/>
</dbReference>
<keyword evidence="13 14" id="KW-0234">DNA repair</keyword>
<dbReference type="NCBIfam" id="TIGR02773">
    <property type="entry name" value="addB_Gpos"/>
    <property type="match status" value="1"/>
</dbReference>
<name>A0ABZ0L1G0_9BACL</name>
<evidence type="ECO:0000256" key="9">
    <source>
        <dbReference type="ARBA" id="ARBA00022840"/>
    </source>
</evidence>
<keyword evidence="12 14" id="KW-0238">DNA-binding</keyword>
<accession>A0ABZ0L1G0</accession>
<comment type="subunit">
    <text evidence="14">Heterodimer of AddA and AddB.</text>
</comment>
<evidence type="ECO:0000256" key="6">
    <source>
        <dbReference type="ARBA" id="ARBA00022801"/>
    </source>
</evidence>
<dbReference type="PROSITE" id="PS51217">
    <property type="entry name" value="UVRD_HELICASE_CTER"/>
    <property type="match status" value="1"/>
</dbReference>
<evidence type="ECO:0000256" key="5">
    <source>
        <dbReference type="ARBA" id="ARBA00022763"/>
    </source>
</evidence>
<comment type="similarity">
    <text evidence="14">Belongs to the helicase family. AddB/RexB type 1 subfamily.</text>
</comment>
<dbReference type="InterPro" id="IPR038726">
    <property type="entry name" value="PDDEXK_AddAB-type"/>
</dbReference>